<name>A0A1I4BRW6_9ACTN</name>
<organism evidence="2 3">
    <name type="scientific">Geodermatophilus ruber</name>
    <dbReference type="NCBI Taxonomy" id="504800"/>
    <lineage>
        <taxon>Bacteria</taxon>
        <taxon>Bacillati</taxon>
        <taxon>Actinomycetota</taxon>
        <taxon>Actinomycetes</taxon>
        <taxon>Geodermatophilales</taxon>
        <taxon>Geodermatophilaceae</taxon>
        <taxon>Geodermatophilus</taxon>
    </lineage>
</organism>
<protein>
    <submittedName>
        <fullName evidence="2">Peptidase M50B-like</fullName>
    </submittedName>
</protein>
<keyword evidence="3" id="KW-1185">Reference proteome</keyword>
<dbReference type="RefSeq" id="WP_091322318.1">
    <property type="nucleotide sequence ID" value="NZ_FOSW01000003.1"/>
</dbReference>
<dbReference type="Proteomes" id="UP000199152">
    <property type="component" value="Unassembled WGS sequence"/>
</dbReference>
<feature type="transmembrane region" description="Helical" evidence="1">
    <location>
        <begin position="139"/>
        <end position="158"/>
    </location>
</feature>
<reference evidence="2 3" key="1">
    <citation type="submission" date="2016-10" db="EMBL/GenBank/DDBJ databases">
        <authorList>
            <person name="de Groot N.N."/>
        </authorList>
    </citation>
    <scope>NUCLEOTIDE SEQUENCE [LARGE SCALE GENOMIC DNA]</scope>
    <source>
        <strain evidence="2 3">DSM 45317</strain>
    </source>
</reference>
<gene>
    <name evidence="2" type="ORF">SAMN04488085_103173</name>
</gene>
<proteinExistence type="predicted"/>
<dbReference type="EMBL" id="FOSW01000003">
    <property type="protein sequence ID" value="SFK71534.1"/>
    <property type="molecule type" value="Genomic_DNA"/>
</dbReference>
<keyword evidence="1" id="KW-1133">Transmembrane helix</keyword>
<evidence type="ECO:0000313" key="3">
    <source>
        <dbReference type="Proteomes" id="UP000199152"/>
    </source>
</evidence>
<evidence type="ECO:0000313" key="2">
    <source>
        <dbReference type="EMBL" id="SFK71534.1"/>
    </source>
</evidence>
<dbReference type="AlphaFoldDB" id="A0A1I4BRW6"/>
<dbReference type="STRING" id="504800.SAMN04488085_103173"/>
<feature type="transmembrane region" description="Helical" evidence="1">
    <location>
        <begin position="164"/>
        <end position="183"/>
    </location>
</feature>
<keyword evidence="1" id="KW-0812">Transmembrane</keyword>
<keyword evidence="1" id="KW-0472">Membrane</keyword>
<feature type="transmembrane region" description="Helical" evidence="1">
    <location>
        <begin position="20"/>
        <end position="40"/>
    </location>
</feature>
<sequence>MDAVEQFWHRVSSPVPELPAAVLLTALAVAALVVLSPVLWRPARGVVTLAHEGAHGLVALLTGRRLAGIRLHSDTSGLTVSAGRPTGLGMVLTCAAGYLGPGLFGLAAAALLAAGYAAGLLWALLGLLALLLVQIRNWFGLWSVLATGAVVFAVTWWLPPAGQAAFAAVGTWFLLLAAPKTVLELQRSRRHRAAPDSDADQLARLTHLPGALWVGVLFLVDLGALLLGGWWLLG</sequence>
<dbReference type="OrthoDB" id="5184455at2"/>
<feature type="transmembrane region" description="Helical" evidence="1">
    <location>
        <begin position="88"/>
        <end position="107"/>
    </location>
</feature>
<dbReference type="Pfam" id="PF13398">
    <property type="entry name" value="Peptidase_M50B"/>
    <property type="match status" value="1"/>
</dbReference>
<evidence type="ECO:0000256" key="1">
    <source>
        <dbReference type="SAM" id="Phobius"/>
    </source>
</evidence>
<accession>A0A1I4BRW6</accession>
<dbReference type="InParanoid" id="A0A1I4BRW6"/>
<dbReference type="InterPro" id="IPR049500">
    <property type="entry name" value="Peptidase_M50B-like"/>
</dbReference>
<feature type="transmembrane region" description="Helical" evidence="1">
    <location>
        <begin position="211"/>
        <end position="233"/>
    </location>
</feature>
<feature type="transmembrane region" description="Helical" evidence="1">
    <location>
        <begin position="113"/>
        <end position="132"/>
    </location>
</feature>